<feature type="region of interest" description="Disordered" evidence="7">
    <location>
        <begin position="622"/>
        <end position="643"/>
    </location>
</feature>
<protein>
    <submittedName>
        <fullName evidence="11">StAR-related lipid transfer protein 9</fullName>
    </submittedName>
</protein>
<evidence type="ECO:0000256" key="6">
    <source>
        <dbReference type="SAM" id="Coils"/>
    </source>
</evidence>
<feature type="compositionally biased region" description="Acidic residues" evidence="7">
    <location>
        <begin position="3775"/>
        <end position="3784"/>
    </location>
</feature>
<keyword evidence="3 6" id="KW-0175">Coiled coil</keyword>
<sequence>MLRVFLLHIAVMLRVCVFLPGQVFQDLGTSVLSGAVKGYNVCLFAYGQTGSGKTYTMMGTPVSLGLTPRICEALFSRVDDYPEGQNSCRVEVSFLEIYNERVRDLLQRPDKKKPFTLRVREHPEKGPYVQGLSQHVVSDYKQVVDLLDEGIANRITAATHVHDASSRSHAIFTIQYTQAILENNLPSEIVSKINLVDLAGSERADPNYCRDRITEGANINKSLVTLGIVISTLAQNCQMFSSCQSISSMGSEGEGSSAGSQSSSQSGSGRRHCYIPYRDSALTWLLKESLGGNSHTVMVATISPSSSSYSDTLSTLRYASHARSIVNKPQVNEDASVKLIRELREEIDRLKTMLMSFELRAEAHAGAEPPETRPSWRLVEQQRYVEGLREQILAAQLRAEQELEREQARINQQLRDNQQWLLQEKQRLASLAQKERRDLAVQTDPASSSESGVQVLMEAAGCGPSLEDRKRLVQQELLRSHALRRAERRIRRKRVCFQLERIGRKQQLLEAKRELQQLEDRDRDSLREQQIPAWARGRRRGSSPSPSRRHSFSADLLSRLYPQHIPIYSHFLKQKKSPEASAWSSHWCTRIPRKCLSEECLPAAGVRKRTRVSIGDCRHSRHKTGSVENLKGPDFHTWPNKDQPRICTTTAAITHRIHESQQPSSSASDHSKNKDRTASKSRRSKPLGKSSSEPKGSAKSNRCLKRIKMLISQSVSPGIKTVLAGMFRKPPSGQAGRATKSSNKAATRLSCSLERSAVKERPIKMASSFEDLDQLGKSTAGCSQERRWHSAEVLSDGIKQTAGRLLDGWEEDREDCESSDSDNLSSLDSLSSAYTKALTEQLMQEETAEPELSDGARDDSQMSQDSLAGTGSGKKLIHSPKVAAQSLQGLRLFHNPSSPGNWLDKWGRSVSLDSLANGEEEEMEDHSPQGSGASDEIPAEIYWKLQSPRTQDVHSTVLHKQHMGSEEKRKEMGTLASPPVMDDSPHLGDPLSSVQTHSRERAVSLSLTEAWSSCESSESPRMLKDSLNKSQGLYTKQTLFKTPSKVDGSKQLADNPDLSATGKGLESLRSETNSYISNLNQQLSQGEKNYWILNGTCVENKAHHGQPIAAISAAKSSTLGSDAGRTESCLAVTLSCSLRSEAEVESQAPISHGIRSPGSTVFNHLDGRKQDINSPSPTSRSKSLPVTFVPDLVEHPQTTPDNHPAISGSKVTDSENSNHFLLGYPEESLSVVEGTHIHAEQNKSVSSGEVCINEQEEGIIRDSDLSSASATAAQIQELTELMLVPVNTQHSLDKGVKKDGVDTSPFFSEQETKSSRAIGDLKHSVKAEATCISGSTCPSAGPNLQVLSVQFRKDRGYTSSEALSEDHPTMRSMLIPNKESSAGTLLNKNRNHSLQAAVFETSPADPAMVPDLGITNEKKEFSLAGGDTEELILNPSAENENNGFPNLEPNCGTTMQTDFLQEQQIARPNTGQPTEEFSSTSIRAEVSDMTNTPERTTWEEKGLKSVQVNSSIEENRDLKQQTDRESATTVKDVDTPKTKDGDLICQTLLEGAEVEENQGKSSMNKSSLLSRHGVGVGVGQRKDSVATELQNDIKLLMDRTQLECSSVQVSDQRTTVRSTNPRLDADPEPLQKEKERGIEIGEGSLGTGMTDEGFNEGSSDNVSVEVCKLSGETIQVDPSVLKDTIKKQIQPSEFRKDICAVKIKNVHLTAPTCKSHVSDLAIKESREEEKSGDETELGQAGERINIAEGVRLEDTENVRPRGGVERNQQAVRREGKEGKKADSWSMVQRISTGESAQCSSAVRENDVPDCGNNEDRESEVQKVANEANIHRDSGVFDVEERHSTIREGGKAAVIPNQTENEVADALGNSKVRKHHHSARYSPIPSGESKLDHTGLLHTNQEDRKAADVHEINERNPKQHADVEAGTLNSTDTNQAVLQFMHKGNMSPQRDSRPTLATRTDKPHHVTRSDIPKGLQGWPIEVCTEGTNGLLKIKVEGTQSSIREGQCGKCVSESMMKSRTPGGSFNGQACNDSAEASHLVLDVSSTTGAKERYTFSILKATNSATPRDKNAESRTSTERDGAEEDSSASLIAADDVPLTSGHMENHDVGLMSSTNWLENTGGDSLEFPETHSKGNTTEELLISKHLTEKPTRPGSNTLIGSPQLPPPNFSAASEGLCFLLNPEQLHTCKPAVLKDSYVRIDMANFCLDSKKQSRFPLCSQNHERVRETGGNKEGYFAQTKAQKIYPGTSQCNTRESSMERLKYAQIGDTGHSAVYEEESEEIEAVVPGEVEGSAIQISDNMTSGMIGTKQCHYSTHIPRIAEDGADLVAGTNDSHERAGASDKTSLKMERTKMIMYDHLCSKNTEAASTDTEHISLDSECNKPLSTEERSMATQDAGAKGFPQWSKNQHGNKRSSLEGSLYPSSHAVGSEAFNYRDRRNQEDVTEPEPEENYLENISRPSKEEYSPPERGIKESVKMKATSQQDSQTTTPGVYKIQMDPGAQDYFDIRMSNWTVQHGQPVQYVPERSTHFNKMNQIQSSVLQTSHFSVHEVRSDTEMGRGIESSDQSLAFGTPSEKDPPVSLNREGAFAIQTVSDVVLTHRPLEAGSDKAYQQRHEQLEQLHETAALLKDSTDVALSGSETDQNKAPESLISLAGRLKKGSKTSLAVSAAIAEEGDNENTASSHSGVQSTALKGGVCKCEGQKEGKEELASRDKVLIVNPKECQEYTTVYITPQTPNNNHNDQPNAAFLKSTPLNVAVHDRPASKAAQPENNLLKSTTHLRGTPLYFTEKPSLSLLECLQGQDKHIVQRTCSEEQHNPTLTDKSAGSKHEEGPVNISTALNSSEGIGKKQISCGTPGVESREQGVLNLSSSKEQRQTDLPAAVLTEIAVTQDYRRGNVSIASTSAVGFIKLLMAEENSAKDVEAASVDIQVIQRSAGIEFNSNHVPVFSTTLSPQALGEMHVQQKITEKQATQRHRELEADGNITVPYTHIQYPTLCGATVGSHGVATTSAPSSVHRSNSLEDLECTVSDPAKEDSSSTDDRGAFWDNGDRATVDKNQKKKQKLRRGKQQPPSSESYNSSSSTSQDTTHSSSQEQSGEHLRRSPDRPSASSPRYRGNRHSEHSRLENSNEEHRAYSQKHRLSALLMAGLPSDAEHGVESTANFHQGFRGMHAQSNGEFHLSKSPKPPDDDTHYLQPGALKDAKTNLKSPSPQGKLFKKNTKTSCNEDPECTSSGPLTTRLSGAQVMTHHSTEEGAQVPFLSHHRRHSRQSSRKERCHPQEGTSGMHDEKEMMHFGSSDINPYVHPWRQEETSRVGWKHHAFGSASDISCQPPLQDGSNQRVTRCSSVDNSLNVQNSPLHSHLSSYANARAISSTLSSVEDFQGQDSFDTEYNSHQHNHPRPRDALNLESRVSSYQIPPGAHGNSSVQVDEIMLLYPSEPKSTVKSLSEVTLTVTCDQGTQTSAEVRQRKVNRHRRSSTQVPVSRKEDEENVAQRPTSWASLQNMSIHLSQLLHNTSDLLGNLHSLGAGDPQLQPIGPFQSNTPDSLHNYIPSNGRRTMDSCAQTSVDVGIQTDHLYQAVRVIKQHLPVEDTKRPQEVNVIVKVVGSDILNISQENKDITLTLLERKKKATVKMQSMPDLRIGNASVLQTSLESHHSADASPVCVRASTPSLDQNSAPIILGLSSVGSPSSLPGQSISPSNLVRGCSISSPQLSRLENQVFQEGDTDRDCSLSSKAKAHSKQVQMVDRATSPILTLEAGISSPVARSKSTQCLTDGENPELQEDSLDGQRKYQSTFRYGIQEPRDSHRELTESENGLQRDNRFITTSRTTDRVVADVGKVSVVSEPRMRGRKSYPLKPVPSSMEDVHNSAGTKYFVDRSGRQIPVKMDWQSSSEEINLRKSSSVQHLPGSCSSTFSRLQDCATSAQIRSAHELLAISTQENTSTQTHEGSLTIRIPCKTNAAHYLTASDGCEGWIRSASCHNQSPDPYPFEPSEVSEMTVQLQEDNDDATSVAPSECNTEVLLNINPIVDDPQTSSHNHGKCRVPEDLPLHNKFSNWSGVHFRPPSLLSSAAVRTASGSQTQKMKRLSQGEPMENDSEFRACEGERMREIEKLRRERAEIMSGVRLEMNPHQLTVELTEAKLNYGLGETDTLLKLHSGTGKETDGVTIKQQLYDRHMKSIEGLRREREARLQSCRRARSLSPNKHPVLCAGTQGEPASWDPDLPSKRREYLQQLRQGVVKSTRVKEPKKWLAQTPSEIELLLRDYGRAREEARTEIARARDRLRERTEQEKRRLQQQALSQLVKEELRLRTRVSTSTLCTDSCLSLSSGPSSGYNSSNTTAPPGGSKATLQQPAHSSGTRGKGPSISSASSASASYQEIAAHTVASATAEIQAASEGDLGNLLKGKAAASWRYQSTERGVLAYYKEFPSPTKHGFLCAGVIEQPLHSVWCLIRDHSKTHLYDRAIKTARVTSVESGVQLVYLVMDSSLCCLKQPRDFCCISAESKQEEQFVLALRSVYDEALPRPGRELVRGEVLPSAWVLQPDTRHRKEVTKVVYMTQVQYTPGGLSLFPLKEQVESGLTHLECLRRVKILKAIPYRHSVVEEH</sequence>
<feature type="region of interest" description="Disordered" evidence="7">
    <location>
        <begin position="1760"/>
        <end position="1783"/>
    </location>
</feature>
<feature type="compositionally biased region" description="Basic and acidic residues" evidence="7">
    <location>
        <begin position="1771"/>
        <end position="1782"/>
    </location>
</feature>
<feature type="compositionally biased region" description="Basic and acidic residues" evidence="7">
    <location>
        <begin position="1513"/>
        <end position="1540"/>
    </location>
</feature>
<evidence type="ECO:0000256" key="8">
    <source>
        <dbReference type="SAM" id="SignalP"/>
    </source>
</evidence>
<feature type="coiled-coil region" evidence="6">
    <location>
        <begin position="4260"/>
        <end position="4302"/>
    </location>
</feature>
<feature type="compositionally biased region" description="Basic and acidic residues" evidence="7">
    <location>
        <begin position="3095"/>
        <end position="3104"/>
    </location>
</feature>
<feature type="region of interest" description="Disordered" evidence="7">
    <location>
        <begin position="843"/>
        <end position="880"/>
    </location>
</feature>
<feature type="compositionally biased region" description="Polar residues" evidence="7">
    <location>
        <begin position="4346"/>
        <end position="4357"/>
    </location>
</feature>
<evidence type="ECO:0000313" key="11">
    <source>
        <dbReference type="EMBL" id="RXM96617.1"/>
    </source>
</evidence>
<accession>A0A444V869</accession>
<feature type="compositionally biased region" description="Low complexity" evidence="7">
    <location>
        <begin position="3068"/>
        <end position="3094"/>
    </location>
</feature>
<dbReference type="InterPro" id="IPR036961">
    <property type="entry name" value="Kinesin_motor_dom_sf"/>
</dbReference>
<feature type="chain" id="PRO_5019378490" evidence="8">
    <location>
        <begin position="19"/>
        <end position="4603"/>
    </location>
</feature>
<keyword evidence="2 5" id="KW-0067">ATP-binding</keyword>
<feature type="compositionally biased region" description="Basic residues" evidence="7">
    <location>
        <begin position="536"/>
        <end position="551"/>
    </location>
</feature>
<feature type="coiled-coil region" evidence="6">
    <location>
        <begin position="385"/>
        <end position="423"/>
    </location>
</feature>
<dbReference type="GO" id="GO:0007018">
    <property type="term" value="P:microtubule-based movement"/>
    <property type="evidence" value="ECO:0007669"/>
    <property type="project" value="InterPro"/>
</dbReference>
<feature type="compositionally biased region" description="Basic and acidic residues" evidence="7">
    <location>
        <begin position="2369"/>
        <end position="2389"/>
    </location>
</feature>
<dbReference type="PROSITE" id="PS50848">
    <property type="entry name" value="START"/>
    <property type="match status" value="1"/>
</dbReference>
<dbReference type="Pfam" id="PF00225">
    <property type="entry name" value="Kinesin"/>
    <property type="match status" value="1"/>
</dbReference>
<feature type="compositionally biased region" description="Polar residues" evidence="7">
    <location>
        <begin position="3005"/>
        <end position="3017"/>
    </location>
</feature>
<comment type="similarity">
    <text evidence="5">Belongs to the TRAFAC class myosin-kinesin ATPase superfamily. Kinesin family.</text>
</comment>
<dbReference type="InterPro" id="IPR001752">
    <property type="entry name" value="Kinesin_motor_dom"/>
</dbReference>
<dbReference type="Gene3D" id="3.40.850.10">
    <property type="entry name" value="Kinesin motor domain"/>
    <property type="match status" value="1"/>
</dbReference>
<dbReference type="InterPro" id="IPR027417">
    <property type="entry name" value="P-loop_NTPase"/>
</dbReference>
<feature type="domain" description="START" evidence="10">
    <location>
        <begin position="4447"/>
        <end position="4578"/>
    </location>
</feature>
<feature type="signal peptide" evidence="8">
    <location>
        <begin position="1"/>
        <end position="18"/>
    </location>
</feature>
<feature type="region of interest" description="Disordered" evidence="7">
    <location>
        <begin position="657"/>
        <end position="704"/>
    </location>
</feature>
<gene>
    <name evidence="11" type="ORF">EOD39_15469</name>
</gene>
<feature type="region of interest" description="Disordered" evidence="7">
    <location>
        <begin position="917"/>
        <end position="936"/>
    </location>
</feature>
<dbReference type="PANTHER" id="PTHR47117:SF1">
    <property type="entry name" value="STAR-RELATED LIPID TRANSFER PROTEIN 9"/>
    <property type="match status" value="1"/>
</dbReference>
<proteinExistence type="inferred from homology"/>
<dbReference type="InterPro" id="IPR002913">
    <property type="entry name" value="START_lipid-bd_dom"/>
</dbReference>
<comment type="caution">
    <text evidence="11">The sequence shown here is derived from an EMBL/GenBank/DDBJ whole genome shotgun (WGS) entry which is preliminary data.</text>
</comment>
<feature type="region of interest" description="Disordered" evidence="7">
    <location>
        <begin position="727"/>
        <end position="746"/>
    </location>
</feature>
<feature type="region of interest" description="Disordered" evidence="7">
    <location>
        <begin position="3765"/>
        <end position="3785"/>
    </location>
</feature>
<evidence type="ECO:0000256" key="4">
    <source>
        <dbReference type="ARBA" id="ARBA00023175"/>
    </source>
</evidence>
<feature type="region of interest" description="Disordered" evidence="7">
    <location>
        <begin position="251"/>
        <end position="271"/>
    </location>
</feature>
<feature type="compositionally biased region" description="Polar residues" evidence="7">
    <location>
        <begin position="3220"/>
        <end position="3240"/>
    </location>
</feature>
<feature type="compositionally biased region" description="Basic and acidic residues" evidence="7">
    <location>
        <begin position="2065"/>
        <end position="2079"/>
    </location>
</feature>
<dbReference type="GO" id="GO:0008017">
    <property type="term" value="F:microtubule binding"/>
    <property type="evidence" value="ECO:0007669"/>
    <property type="project" value="InterPro"/>
</dbReference>
<feature type="region of interest" description="Disordered" evidence="7">
    <location>
        <begin position="3458"/>
        <end position="3490"/>
    </location>
</feature>
<feature type="region of interest" description="Disordered" evidence="7">
    <location>
        <begin position="4074"/>
        <end position="4095"/>
    </location>
</feature>
<dbReference type="Pfam" id="PF01852">
    <property type="entry name" value="START"/>
    <property type="match status" value="1"/>
</dbReference>
<dbReference type="Gene3D" id="3.30.530.20">
    <property type="match status" value="1"/>
</dbReference>
<feature type="compositionally biased region" description="Low complexity" evidence="7">
    <location>
        <begin position="251"/>
        <end position="268"/>
    </location>
</feature>
<feature type="region of interest" description="Disordered" evidence="7">
    <location>
        <begin position="1045"/>
        <end position="1064"/>
    </location>
</feature>
<reference evidence="11 12" key="1">
    <citation type="submission" date="2019-01" db="EMBL/GenBank/DDBJ databases">
        <title>Draft Genome and Complete Hox-Cluster Characterization of the Sterlet Sturgeon (Acipenser ruthenus).</title>
        <authorList>
            <person name="Wei Q."/>
        </authorList>
    </citation>
    <scope>NUCLEOTIDE SEQUENCE [LARGE SCALE GENOMIC DNA]</scope>
    <source>
        <strain evidence="11">WHYD16114868_AA</strain>
        <tissue evidence="11">Blood</tissue>
    </source>
</reference>
<feature type="compositionally biased region" description="Acidic residues" evidence="7">
    <location>
        <begin position="2441"/>
        <end position="2451"/>
    </location>
</feature>
<evidence type="ECO:0000313" key="12">
    <source>
        <dbReference type="Proteomes" id="UP000289886"/>
    </source>
</evidence>
<dbReference type="SUPFAM" id="SSF52540">
    <property type="entry name" value="P-loop containing nucleoside triphosphate hydrolases"/>
    <property type="match status" value="1"/>
</dbReference>
<feature type="region of interest" description="Disordered" evidence="7">
    <location>
        <begin position="1943"/>
        <end position="1972"/>
    </location>
</feature>
<feature type="domain" description="Kinesin motor" evidence="9">
    <location>
        <begin position="1"/>
        <end position="325"/>
    </location>
</feature>
<dbReference type="PANTHER" id="PTHR47117">
    <property type="entry name" value="STAR-RELATED LIPID TRANSFER PROTEIN 9"/>
    <property type="match status" value="1"/>
</dbReference>
<feature type="compositionally biased region" description="Basic and acidic residues" evidence="7">
    <location>
        <begin position="3117"/>
        <end position="3133"/>
    </location>
</feature>
<evidence type="ECO:0000256" key="7">
    <source>
        <dbReference type="SAM" id="MobiDB-lite"/>
    </source>
</evidence>
<feature type="compositionally biased region" description="Basic and acidic residues" evidence="7">
    <location>
        <begin position="3030"/>
        <end position="3056"/>
    </location>
</feature>
<feature type="compositionally biased region" description="Low complexity" evidence="7">
    <location>
        <begin position="4323"/>
        <end position="4336"/>
    </location>
</feature>
<dbReference type="PRINTS" id="PR00380">
    <property type="entry name" value="KINESINHEAVY"/>
</dbReference>
<keyword evidence="4 5" id="KW-0505">Motor protein</keyword>
<keyword evidence="8" id="KW-0732">Signal</keyword>
<feature type="region of interest" description="Disordered" evidence="7">
    <location>
        <begin position="3844"/>
        <end position="3864"/>
    </location>
</feature>
<feature type="compositionally biased region" description="Polar residues" evidence="7">
    <location>
        <begin position="1172"/>
        <end position="1184"/>
    </location>
</feature>
<dbReference type="PROSITE" id="PS00411">
    <property type="entry name" value="KINESIN_MOTOR_1"/>
    <property type="match status" value="1"/>
</dbReference>
<feature type="region of interest" description="Disordered" evidence="7">
    <location>
        <begin position="2063"/>
        <end position="2087"/>
    </location>
</feature>
<name>A0A444V869_ACIRT</name>
<feature type="region of interest" description="Disordered" evidence="7">
    <location>
        <begin position="1146"/>
        <end position="1184"/>
    </location>
</feature>
<feature type="binding site" evidence="5">
    <location>
        <begin position="47"/>
        <end position="54"/>
    </location>
    <ligand>
        <name>ATP</name>
        <dbReference type="ChEBI" id="CHEBI:30616"/>
    </ligand>
</feature>
<dbReference type="Proteomes" id="UP000289886">
    <property type="component" value="Unassembled WGS sequence"/>
</dbReference>
<feature type="compositionally biased region" description="Basic and acidic residues" evidence="7">
    <location>
        <begin position="2458"/>
        <end position="2467"/>
    </location>
</feature>
<organism evidence="11 12">
    <name type="scientific">Acipenser ruthenus</name>
    <name type="common">Sterlet sturgeon</name>
    <dbReference type="NCBI Taxonomy" id="7906"/>
    <lineage>
        <taxon>Eukaryota</taxon>
        <taxon>Metazoa</taxon>
        <taxon>Chordata</taxon>
        <taxon>Craniata</taxon>
        <taxon>Vertebrata</taxon>
        <taxon>Euteleostomi</taxon>
        <taxon>Actinopterygii</taxon>
        <taxon>Chondrostei</taxon>
        <taxon>Acipenseriformes</taxon>
        <taxon>Acipenseridae</taxon>
        <taxon>Acipenser</taxon>
    </lineage>
</organism>
<feature type="region of interest" description="Disordered" evidence="7">
    <location>
        <begin position="520"/>
        <end position="551"/>
    </location>
</feature>
<dbReference type="SUPFAM" id="SSF55961">
    <property type="entry name" value="Bet v1-like"/>
    <property type="match status" value="1"/>
</dbReference>
<dbReference type="EMBL" id="SCEB01001543">
    <property type="protein sequence ID" value="RXM96617.1"/>
    <property type="molecule type" value="Genomic_DNA"/>
</dbReference>
<feature type="compositionally biased region" description="Basic residues" evidence="7">
    <location>
        <begin position="3260"/>
        <end position="3269"/>
    </location>
</feature>
<dbReference type="GO" id="GO:0008289">
    <property type="term" value="F:lipid binding"/>
    <property type="evidence" value="ECO:0007669"/>
    <property type="project" value="InterPro"/>
</dbReference>
<dbReference type="GO" id="GO:0005524">
    <property type="term" value="F:ATP binding"/>
    <property type="evidence" value="ECO:0007669"/>
    <property type="project" value="UniProtKB-UniRule"/>
</dbReference>
<feature type="compositionally biased region" description="Basic and acidic residues" evidence="7">
    <location>
        <begin position="669"/>
        <end position="678"/>
    </location>
</feature>
<evidence type="ECO:0000256" key="1">
    <source>
        <dbReference type="ARBA" id="ARBA00022741"/>
    </source>
</evidence>
<dbReference type="PROSITE" id="PS50067">
    <property type="entry name" value="KINESIN_MOTOR_2"/>
    <property type="match status" value="1"/>
</dbReference>
<feature type="region of interest" description="Disordered" evidence="7">
    <location>
        <begin position="2366"/>
        <end position="2467"/>
    </location>
</feature>
<evidence type="ECO:0000259" key="9">
    <source>
        <dbReference type="PROSITE" id="PS50067"/>
    </source>
</evidence>
<evidence type="ECO:0000256" key="5">
    <source>
        <dbReference type="PROSITE-ProRule" id="PRU00283"/>
    </source>
</evidence>
<feature type="region of interest" description="Disordered" evidence="7">
    <location>
        <begin position="4323"/>
        <end position="4368"/>
    </location>
</feature>
<dbReference type="InterPro" id="IPR023393">
    <property type="entry name" value="START-like_dom_sf"/>
</dbReference>
<evidence type="ECO:0000256" key="3">
    <source>
        <dbReference type="ARBA" id="ARBA00023054"/>
    </source>
</evidence>
<feature type="compositionally biased region" description="Polar residues" evidence="7">
    <location>
        <begin position="689"/>
        <end position="700"/>
    </location>
</feature>
<evidence type="ECO:0000259" key="10">
    <source>
        <dbReference type="PROSITE" id="PS50848"/>
    </source>
</evidence>
<dbReference type="InterPro" id="IPR019821">
    <property type="entry name" value="Kinesin_motor_CS"/>
</dbReference>
<dbReference type="GO" id="GO:0003777">
    <property type="term" value="F:microtubule motor activity"/>
    <property type="evidence" value="ECO:0007669"/>
    <property type="project" value="InterPro"/>
</dbReference>
<feature type="region of interest" description="Disordered" evidence="7">
    <location>
        <begin position="3174"/>
        <end position="3286"/>
    </location>
</feature>
<feature type="region of interest" description="Disordered" evidence="7">
    <location>
        <begin position="3003"/>
        <end position="3136"/>
    </location>
</feature>
<feature type="compositionally biased region" description="Basic and acidic residues" evidence="7">
    <location>
        <begin position="1958"/>
        <end position="1970"/>
    </location>
</feature>
<keyword evidence="1 5" id="KW-0547">Nucleotide-binding</keyword>
<dbReference type="SMART" id="SM00129">
    <property type="entry name" value="KISc"/>
    <property type="match status" value="1"/>
</dbReference>
<feature type="compositionally biased region" description="Basic residues" evidence="7">
    <location>
        <begin position="3057"/>
        <end position="3067"/>
    </location>
</feature>
<keyword evidence="12" id="KW-1185">Reference proteome</keyword>
<dbReference type="FunFam" id="3.40.850.10:FF:000021">
    <property type="entry name" value="kinesin-like protein KIF16B isoform X1"/>
    <property type="match status" value="1"/>
</dbReference>
<evidence type="ECO:0000256" key="2">
    <source>
        <dbReference type="ARBA" id="ARBA00022840"/>
    </source>
</evidence>
<feature type="region of interest" description="Disordered" evidence="7">
    <location>
        <begin position="1487"/>
        <end position="1540"/>
    </location>
</feature>